<reference evidence="1" key="1">
    <citation type="journal article" date="2023" name="Plant J.">
        <title>The genome of the king protea, Protea cynaroides.</title>
        <authorList>
            <person name="Chang J."/>
            <person name="Duong T.A."/>
            <person name="Schoeman C."/>
            <person name="Ma X."/>
            <person name="Roodt D."/>
            <person name="Barker N."/>
            <person name="Li Z."/>
            <person name="Van de Peer Y."/>
            <person name="Mizrachi E."/>
        </authorList>
    </citation>
    <scope>NUCLEOTIDE SEQUENCE</scope>
    <source>
        <tissue evidence="1">Young leaves</tissue>
    </source>
</reference>
<evidence type="ECO:0000313" key="2">
    <source>
        <dbReference type="Proteomes" id="UP001141806"/>
    </source>
</evidence>
<gene>
    <name evidence="1" type="ORF">NE237_000988</name>
</gene>
<organism evidence="1 2">
    <name type="scientific">Protea cynaroides</name>
    <dbReference type="NCBI Taxonomy" id="273540"/>
    <lineage>
        <taxon>Eukaryota</taxon>
        <taxon>Viridiplantae</taxon>
        <taxon>Streptophyta</taxon>
        <taxon>Embryophyta</taxon>
        <taxon>Tracheophyta</taxon>
        <taxon>Spermatophyta</taxon>
        <taxon>Magnoliopsida</taxon>
        <taxon>Proteales</taxon>
        <taxon>Proteaceae</taxon>
        <taxon>Protea</taxon>
    </lineage>
</organism>
<protein>
    <submittedName>
        <fullName evidence="1">Uncharacterized protein</fullName>
    </submittedName>
</protein>
<dbReference type="EMBL" id="JAMYWD010000003">
    <property type="protein sequence ID" value="KAJ4975882.1"/>
    <property type="molecule type" value="Genomic_DNA"/>
</dbReference>
<sequence length="108" mass="12499">MGEEILGQRYAPEFLSFVEGGDHLRGLICSRVVQDLRNFLFRDPCLVGNIQDWLLEEYLWQSTRVGPWGTLEGRERVVSCETPPVWSSLHCVVTLVLLQILWRSFVHV</sequence>
<name>A0A9Q0QXZ7_9MAGN</name>
<evidence type="ECO:0000313" key="1">
    <source>
        <dbReference type="EMBL" id="KAJ4975882.1"/>
    </source>
</evidence>
<dbReference type="Proteomes" id="UP001141806">
    <property type="component" value="Unassembled WGS sequence"/>
</dbReference>
<comment type="caution">
    <text evidence="1">The sequence shown here is derived from an EMBL/GenBank/DDBJ whole genome shotgun (WGS) entry which is preliminary data.</text>
</comment>
<dbReference type="AlphaFoldDB" id="A0A9Q0QXZ7"/>
<keyword evidence="2" id="KW-1185">Reference proteome</keyword>
<proteinExistence type="predicted"/>
<accession>A0A9Q0QXZ7</accession>